<evidence type="ECO:0000313" key="4">
    <source>
        <dbReference type="Proteomes" id="UP000612893"/>
    </source>
</evidence>
<reference evidence="3" key="1">
    <citation type="submission" date="2020-10" db="EMBL/GenBank/DDBJ databases">
        <title>Ca. Dormibacterota MAGs.</title>
        <authorList>
            <person name="Montgomery K."/>
        </authorList>
    </citation>
    <scope>NUCLEOTIDE SEQUENCE [LARGE SCALE GENOMIC DNA]</scope>
    <source>
        <strain evidence="3">SC8812_S17_10</strain>
    </source>
</reference>
<dbReference type="SUPFAM" id="SSF50998">
    <property type="entry name" value="Quinoprotein alcohol dehydrogenase-like"/>
    <property type="match status" value="2"/>
</dbReference>
<dbReference type="PANTHER" id="PTHR34512">
    <property type="entry name" value="CELL SURFACE PROTEIN"/>
    <property type="match status" value="1"/>
</dbReference>
<dbReference type="InterPro" id="IPR011047">
    <property type="entry name" value="Quinoprotein_ADH-like_sf"/>
</dbReference>
<accession>A0A934K9H8</accession>
<dbReference type="RefSeq" id="WP_338202416.1">
    <property type="nucleotide sequence ID" value="NZ_JAEKNR010000138.1"/>
</dbReference>
<protein>
    <submittedName>
        <fullName evidence="3">PQQ-binding-like beta-propeller repeat protein</fullName>
    </submittedName>
</protein>
<organism evidence="3 4">
    <name type="scientific">Candidatus Nephthysia bennettiae</name>
    <dbReference type="NCBI Taxonomy" id="3127016"/>
    <lineage>
        <taxon>Bacteria</taxon>
        <taxon>Bacillati</taxon>
        <taxon>Candidatus Dormiibacterota</taxon>
        <taxon>Candidatus Dormibacteria</taxon>
        <taxon>Candidatus Dormibacterales</taxon>
        <taxon>Candidatus Dormibacteraceae</taxon>
        <taxon>Candidatus Nephthysia</taxon>
    </lineage>
</organism>
<dbReference type="InterPro" id="IPR018391">
    <property type="entry name" value="PQQ_b-propeller_rpt"/>
</dbReference>
<dbReference type="PROSITE" id="PS51257">
    <property type="entry name" value="PROKAR_LIPOPROTEIN"/>
    <property type="match status" value="1"/>
</dbReference>
<dbReference type="Gene3D" id="2.40.10.480">
    <property type="match status" value="1"/>
</dbReference>
<gene>
    <name evidence="3" type="ORF">JF922_13350</name>
</gene>
<keyword evidence="4" id="KW-1185">Reference proteome</keyword>
<evidence type="ECO:0000313" key="3">
    <source>
        <dbReference type="EMBL" id="MBJ7599053.1"/>
    </source>
</evidence>
<dbReference type="Gene3D" id="2.40.128.630">
    <property type="match status" value="1"/>
</dbReference>
<evidence type="ECO:0000256" key="1">
    <source>
        <dbReference type="SAM" id="SignalP"/>
    </source>
</evidence>
<keyword evidence="1" id="KW-0732">Signal</keyword>
<dbReference type="InterPro" id="IPR002372">
    <property type="entry name" value="PQQ_rpt_dom"/>
</dbReference>
<dbReference type="Pfam" id="PF13360">
    <property type="entry name" value="PQQ_2"/>
    <property type="match status" value="1"/>
</dbReference>
<proteinExistence type="predicted"/>
<evidence type="ECO:0000259" key="2">
    <source>
        <dbReference type="Pfam" id="PF13360"/>
    </source>
</evidence>
<dbReference type="InterPro" id="IPR015943">
    <property type="entry name" value="WD40/YVTN_repeat-like_dom_sf"/>
</dbReference>
<sequence length="493" mass="51701">MLRGVPNPDSRRLKGRVLLAFLLAAAVLMAACQGGGNRSTSDPGSYPTTVNAPVEQDLSSCPTPPAFTAGPAGAADWPTYHRANDRHGVATGSPSARGLNPQWAVRLDGPVFTQPLIVQHLTVVATQSDTVYAFDTESGCLAWKASLGQPVDATKQPCPGPVTSYIGSQLGVLSTPVADAATGTLYVVPYLSPPSFEMVALDLATGTVRWRRPLDLPQADLPNQLSRPALTLANGRVYAGFGGRAGSCGKWHGYLVGVRADGQGTPDLYQSPGFGGSFWFPGGLVVLPSGELLATSSEGSSTKAPDDGDTVLRLSPDLKKQDGFTPSNWADLNRADNDLGSVGPTLLAGNRVFQVGKEGVGYLLDAGRLGGVGGQLFSKKLDGGCYAIGTTAYQDPYVYVPCDHGLKAVQVKGKSFDVAWTAPDFRAGSPMVAGGVVWSVDFEKGYLWSLDPRSGQVKQKAAIGTARHFVSPSFGAGRLFVPVGQRLVSFSFK</sequence>
<dbReference type="PANTHER" id="PTHR34512:SF30">
    <property type="entry name" value="OUTER MEMBRANE PROTEIN ASSEMBLY FACTOR BAMB"/>
    <property type="match status" value="1"/>
</dbReference>
<feature type="signal peptide" evidence="1">
    <location>
        <begin position="1"/>
        <end position="30"/>
    </location>
</feature>
<dbReference type="EMBL" id="JAEKNR010000138">
    <property type="protein sequence ID" value="MBJ7599053.1"/>
    <property type="molecule type" value="Genomic_DNA"/>
</dbReference>
<dbReference type="AlphaFoldDB" id="A0A934K9H8"/>
<feature type="chain" id="PRO_5037496807" evidence="1">
    <location>
        <begin position="31"/>
        <end position="493"/>
    </location>
</feature>
<comment type="caution">
    <text evidence="3">The sequence shown here is derived from an EMBL/GenBank/DDBJ whole genome shotgun (WGS) entry which is preliminary data.</text>
</comment>
<name>A0A934K9H8_9BACT</name>
<feature type="domain" description="Pyrrolo-quinoline quinone repeat" evidence="2">
    <location>
        <begin position="102"/>
        <end position="240"/>
    </location>
</feature>
<dbReference type="SMART" id="SM00564">
    <property type="entry name" value="PQQ"/>
    <property type="match status" value="3"/>
</dbReference>
<dbReference type="Proteomes" id="UP000612893">
    <property type="component" value="Unassembled WGS sequence"/>
</dbReference>
<dbReference type="Gene3D" id="2.130.10.10">
    <property type="entry name" value="YVTN repeat-like/Quinoprotein amine dehydrogenase"/>
    <property type="match status" value="1"/>
</dbReference>